<gene>
    <name evidence="1" type="ORF">QO000_000158</name>
</gene>
<evidence type="ECO:0000313" key="2">
    <source>
        <dbReference type="Proteomes" id="UP001226720"/>
    </source>
</evidence>
<dbReference type="EC" id="4.2.3.130" evidence="1"/>
<reference evidence="1" key="1">
    <citation type="submission" date="2023-07" db="EMBL/GenBank/DDBJ databases">
        <title>Genomic Encyclopedia of Type Strains, Phase IV (KMG-IV): sequencing the most valuable type-strain genomes for metagenomic binning, comparative biology and taxonomic classification.</title>
        <authorList>
            <person name="Goeker M."/>
        </authorList>
    </citation>
    <scope>NUCLEOTIDE SEQUENCE [LARGE SCALE GENOMIC DNA]</scope>
    <source>
        <strain evidence="1">JSM 076093</strain>
    </source>
</reference>
<name>A0ABU0JVT0_9BACL</name>
<sequence length="363" mass="42214">MIQEWNRLKVPTHPWTLMYSIYKRVLPRIHQELDQWKRRAQEIPDSELRMQALSSIESKTFHCEGGAIYGLLAGNQISKSIEFVAAYQTISDYLDNLCDRSTSLDPQDFSALHESMVEALSPEIKASNNYYRYRKEQDDGGYLLALVETCQNVIRQLPNREEVQPALLELCHYYCDLQVHKHVTEEDRVPRLQSWFNQHEPQLPDMTWNEFSACAGSTLGIFCLVSYSLGNNLPEGGTDVIKDGYFPWVQGLHIMLDYFIDQEEDRVGGDLNFCFYYKDNDELARRVAHFIKEADRSVKGLPHASFHRLINKGLLGIYLADRKVTEQKDVRSLARKIIRKGGRSSIFFYFNGWVYRRLHKASQ</sequence>
<organism evidence="1 2">
    <name type="scientific">Guptibacillus hwajinpoensis</name>
    <dbReference type="NCBI Taxonomy" id="208199"/>
    <lineage>
        <taxon>Bacteria</taxon>
        <taxon>Bacillati</taxon>
        <taxon>Bacillota</taxon>
        <taxon>Bacilli</taxon>
        <taxon>Bacillales</taxon>
        <taxon>Guptibacillaceae</taxon>
        <taxon>Guptibacillus</taxon>
    </lineage>
</organism>
<dbReference type="Proteomes" id="UP001226720">
    <property type="component" value="Unassembled WGS sequence"/>
</dbReference>
<keyword evidence="2" id="KW-1185">Reference proteome</keyword>
<dbReference type="Pfam" id="PF10776">
    <property type="entry name" value="DUF2600"/>
    <property type="match status" value="1"/>
</dbReference>
<evidence type="ECO:0000313" key="1">
    <source>
        <dbReference type="EMBL" id="MDQ0481205.1"/>
    </source>
</evidence>
<protein>
    <submittedName>
        <fullName evidence="1">Tetraprenyl-beta-curcumene synthase</fullName>
        <ecNumber evidence="1">4.2.3.130</ecNumber>
    </submittedName>
</protein>
<keyword evidence="1" id="KW-0456">Lyase</keyword>
<accession>A0ABU0JVT0</accession>
<comment type="caution">
    <text evidence="1">The sequence shown here is derived from an EMBL/GenBank/DDBJ whole genome shotgun (WGS) entry which is preliminary data.</text>
</comment>
<dbReference type="InterPro" id="IPR019712">
    <property type="entry name" value="YtpB-like"/>
</dbReference>
<dbReference type="EMBL" id="JAUSWM010000001">
    <property type="protein sequence ID" value="MDQ0481205.1"/>
    <property type="molecule type" value="Genomic_DNA"/>
</dbReference>
<dbReference type="GO" id="GO:0016829">
    <property type="term" value="F:lyase activity"/>
    <property type="evidence" value="ECO:0007669"/>
    <property type="project" value="UniProtKB-KW"/>
</dbReference>
<proteinExistence type="predicted"/>